<keyword evidence="2" id="KW-1015">Disulfide bond</keyword>
<evidence type="ECO:0000256" key="4">
    <source>
        <dbReference type="SAM" id="SignalP"/>
    </source>
</evidence>
<dbReference type="InterPro" id="IPR011444">
    <property type="entry name" value="DUF1549"/>
</dbReference>
<dbReference type="GO" id="GO:0009055">
    <property type="term" value="F:electron transfer activity"/>
    <property type="evidence" value="ECO:0007669"/>
    <property type="project" value="InterPro"/>
</dbReference>
<dbReference type="Pfam" id="PF07587">
    <property type="entry name" value="PSD1"/>
    <property type="match status" value="1"/>
</dbReference>
<dbReference type="EMBL" id="FUYE01000004">
    <property type="protein sequence ID" value="SKA88620.1"/>
    <property type="molecule type" value="Genomic_DNA"/>
</dbReference>
<feature type="domain" description="LamG-like jellyroll fold" evidence="5">
    <location>
        <begin position="497"/>
        <end position="638"/>
    </location>
</feature>
<dbReference type="SUPFAM" id="SSF46626">
    <property type="entry name" value="Cytochrome c"/>
    <property type="match status" value="1"/>
</dbReference>
<feature type="signal peptide" evidence="4">
    <location>
        <begin position="1"/>
        <end position="21"/>
    </location>
</feature>
<dbReference type="STRING" id="48467.SAMN02745166_01456"/>
<dbReference type="AlphaFoldDB" id="A0A1T4XGH0"/>
<accession>A0A1T4XGH0</accession>
<evidence type="ECO:0000256" key="2">
    <source>
        <dbReference type="ARBA" id="ARBA00023157"/>
    </source>
</evidence>
<keyword evidence="3" id="KW-0175">Coiled coil</keyword>
<dbReference type="InterPro" id="IPR036909">
    <property type="entry name" value="Cyt_c-like_dom_sf"/>
</dbReference>
<proteinExistence type="predicted"/>
<dbReference type="PANTHER" id="PTHR35889:SF3">
    <property type="entry name" value="F-BOX DOMAIN-CONTAINING PROTEIN"/>
    <property type="match status" value="1"/>
</dbReference>
<dbReference type="Pfam" id="PF07635">
    <property type="entry name" value="PSCyt1"/>
    <property type="match status" value="1"/>
</dbReference>
<name>A0A1T4XGH0_9BACT</name>
<dbReference type="RefSeq" id="WP_078812660.1">
    <property type="nucleotide sequence ID" value="NZ_FUYE01000004.1"/>
</dbReference>
<keyword evidence="1 4" id="KW-0732">Signal</keyword>
<dbReference type="Pfam" id="PF07583">
    <property type="entry name" value="PSCyt2"/>
    <property type="match status" value="1"/>
</dbReference>
<organism evidence="6 7">
    <name type="scientific">Prosthecobacter debontii</name>
    <dbReference type="NCBI Taxonomy" id="48467"/>
    <lineage>
        <taxon>Bacteria</taxon>
        <taxon>Pseudomonadati</taxon>
        <taxon>Verrucomicrobiota</taxon>
        <taxon>Verrucomicrobiia</taxon>
        <taxon>Verrucomicrobiales</taxon>
        <taxon>Verrucomicrobiaceae</taxon>
        <taxon>Prosthecobacter</taxon>
    </lineage>
</organism>
<dbReference type="PANTHER" id="PTHR35889">
    <property type="entry name" value="CYCLOINULO-OLIGOSACCHARIDE FRUCTANOTRANSFERASE-RELATED"/>
    <property type="match status" value="1"/>
</dbReference>
<evidence type="ECO:0000313" key="7">
    <source>
        <dbReference type="Proteomes" id="UP000190774"/>
    </source>
</evidence>
<dbReference type="InterPro" id="IPR022655">
    <property type="entry name" value="DUF1553"/>
</dbReference>
<sequence>MSFPRLHIILSLLGSSGALWGAGQGPVAFNQDIRPILADACFHCHGPDPGTRKAGLRLDTEAGFFTAKEGESPTVLKGKPEASPLYQRLITEDEDDVMPPLESHKELKPEQIAKIRTWIEEGAPWQPHWSLIKPERAPQPEVKDKAWPKTPVDRFILASLERAGLTPAPEAEAHALIRRVTLDLTGLPPSQELLQRYQSKAEGGRLPDLVYSELVDELLKLPVYGEHRARYWLDAARYGDTHGLHFDKPREMWPYRDWVVSAFNQNMPFDRFTIEQIAGDLLPKPTDEQLIATGFQRCNITTNEGGTIDEENLANYAADRVQTLGWVYMGLTTNCAQCHDHKFDPISARDYYSLAAFFRNTTQKPKDGNVKDGNGPILVLPTEKDRPRWDALPTEIAQAKTEMQENRKLAAPEFDQWLTSAKPEDLDQDVPAKGMLAHVPLNEGVGSEVIGTCGVSQKFQALGPIVWKPDGKIGPAPVMGTNSTFDIGDVGDFEKDQAFSYGAWVRAGKVGMSGGILARMDEKGGYRGWDLYQNDRSYSVHIINNWPDDALKVSTRRPSVRPGVWQHVFVTYNGSGKAEGVKIYIDGVAQELKIDTNALKNTIRTKTHTRIGQRSHVQVFHEGSVQDVRIYDRQLSAAEITTISKVGPLRLMLAASKRGPKQKEALFEHYLVTRHAGYQSANNRSTKLEGEQAAIKARSPITHIQEEKMDTQPMANILMRGQYDQVGEAVEAAVPVALGKLPAESPKNRLGLARWLVSSENTLTARVTVNRMWQELFGRGLVVTSEDFGIMGAAPTHPELLDWLAVEFRESGWDVKRFYKMLVTSSAYRQAATITQAKLDKDRDNALLSRGPRFRMDAEMIRDYVLAASGTLSPRMGGPGTLPYQPENIWEVVGMGTEKYVQDQGENLYRRTVYNFWKRMAPPANMDVFNAPSREVSCVRRDRTNTPLQALVVMNDPQFIEASRSLAQRVMKAGGDDTVKLNAVAERLLCRPLKEAELAILQAGLKDLQAHYQAHEEDAKALIAVGEAKPDEKLPAADLAAWTMVTSQVMNLDEVLNK</sequence>
<dbReference type="Proteomes" id="UP000190774">
    <property type="component" value="Unassembled WGS sequence"/>
</dbReference>
<feature type="coiled-coil region" evidence="3">
    <location>
        <begin position="998"/>
        <end position="1025"/>
    </location>
</feature>
<reference evidence="7" key="1">
    <citation type="submission" date="2017-02" db="EMBL/GenBank/DDBJ databases">
        <authorList>
            <person name="Varghese N."/>
            <person name="Submissions S."/>
        </authorList>
    </citation>
    <scope>NUCLEOTIDE SEQUENCE [LARGE SCALE GENOMIC DNA]</scope>
    <source>
        <strain evidence="7">ATCC 700200</strain>
    </source>
</reference>
<dbReference type="SMART" id="SM00560">
    <property type="entry name" value="LamGL"/>
    <property type="match status" value="1"/>
</dbReference>
<dbReference type="InterPro" id="IPR013320">
    <property type="entry name" value="ConA-like_dom_sf"/>
</dbReference>
<dbReference type="Pfam" id="PF13385">
    <property type="entry name" value="Laminin_G_3"/>
    <property type="match status" value="1"/>
</dbReference>
<dbReference type="SUPFAM" id="SSF49899">
    <property type="entry name" value="Concanavalin A-like lectins/glucanases"/>
    <property type="match status" value="1"/>
</dbReference>
<evidence type="ECO:0000256" key="1">
    <source>
        <dbReference type="ARBA" id="ARBA00022729"/>
    </source>
</evidence>
<feature type="chain" id="PRO_5013205076" evidence="4">
    <location>
        <begin position="22"/>
        <end position="1058"/>
    </location>
</feature>
<evidence type="ECO:0000313" key="6">
    <source>
        <dbReference type="EMBL" id="SKA88620.1"/>
    </source>
</evidence>
<evidence type="ECO:0000259" key="5">
    <source>
        <dbReference type="SMART" id="SM00560"/>
    </source>
</evidence>
<dbReference type="Gene3D" id="2.60.120.200">
    <property type="match status" value="1"/>
</dbReference>
<dbReference type="OrthoDB" id="174031at2"/>
<protein>
    <submittedName>
        <fullName evidence="6">Planctomycete cytochrome C</fullName>
    </submittedName>
</protein>
<gene>
    <name evidence="6" type="ORF">SAMN02745166_01456</name>
</gene>
<dbReference type="InterPro" id="IPR006558">
    <property type="entry name" value="LamG-like"/>
</dbReference>
<evidence type="ECO:0000256" key="3">
    <source>
        <dbReference type="SAM" id="Coils"/>
    </source>
</evidence>
<keyword evidence="7" id="KW-1185">Reference proteome</keyword>
<dbReference type="InterPro" id="IPR011429">
    <property type="entry name" value="Cyt_c_Planctomycete-type"/>
</dbReference>
<dbReference type="GO" id="GO:0020037">
    <property type="term" value="F:heme binding"/>
    <property type="evidence" value="ECO:0007669"/>
    <property type="project" value="InterPro"/>
</dbReference>